<evidence type="ECO:0000313" key="3">
    <source>
        <dbReference type="EMBL" id="CEH13123.1"/>
    </source>
</evidence>
<evidence type="ECO:0000256" key="2">
    <source>
        <dbReference type="SAM" id="Phobius"/>
    </source>
</evidence>
<keyword evidence="4" id="KW-1185">Reference proteome</keyword>
<evidence type="ECO:0000313" key="4">
    <source>
        <dbReference type="Proteomes" id="UP000054845"/>
    </source>
</evidence>
<sequence length="483" mass="53386">MSTLLAGLAAKRAHLFDFIVVVSIIHWTIVYSGFHLESTVSHSAAFALRQSASVVFKGLAKAAQLLFDIVLLVLFVFLASIVVIPFKSSPSRSTAGERWIWISSLLTQMLNSLDRFITEKLASYSHLGLDLRTTLQFESIRAPNPTWLNHIAKKAEVNSPSRVAKTTKAKKRRPRRKNVKPRPDIEPKATALPPPPYAPRAGQTETEPMADDTKKLEPASAPPTHADSKSRRTTEWVRKGISVPPRPLRTGSSDSEPMVDDCKKAKAPKASRAPRVRASGPSYRYRKTAIVKSKRALANRRSTGSSQPGISWSEHPIDPLQKGRETLQGISEGLQGTLGEQQGPRDAPMTLEEHGRASTDINRWREGRTDKEFFQRQEREMLQREGKAARDAFVKQNLPLVWQTASVGDVGLTGKAVGQPHPRLRAPSNPSNFSSNAISYPAPSKISRSSRPIGRSMPSRVLLHPRLRAPSTPPTPFPVHLVL</sequence>
<feature type="region of interest" description="Disordered" evidence="1">
    <location>
        <begin position="158"/>
        <end position="357"/>
    </location>
</feature>
<organism evidence="3 4">
    <name type="scientific">Ceraceosorus bombacis</name>
    <dbReference type="NCBI Taxonomy" id="401625"/>
    <lineage>
        <taxon>Eukaryota</taxon>
        <taxon>Fungi</taxon>
        <taxon>Dikarya</taxon>
        <taxon>Basidiomycota</taxon>
        <taxon>Ustilaginomycotina</taxon>
        <taxon>Exobasidiomycetes</taxon>
        <taxon>Ceraceosorales</taxon>
        <taxon>Ceraceosoraceae</taxon>
        <taxon>Ceraceosorus</taxon>
    </lineage>
</organism>
<keyword evidence="2" id="KW-1133">Transmembrane helix</keyword>
<feature type="compositionally biased region" description="Low complexity" evidence="1">
    <location>
        <begin position="332"/>
        <end position="342"/>
    </location>
</feature>
<dbReference type="EMBL" id="CCYA01000204">
    <property type="protein sequence ID" value="CEH13123.1"/>
    <property type="molecule type" value="Genomic_DNA"/>
</dbReference>
<feature type="region of interest" description="Disordered" evidence="1">
    <location>
        <begin position="464"/>
        <end position="483"/>
    </location>
</feature>
<feature type="transmembrane region" description="Helical" evidence="2">
    <location>
        <begin position="65"/>
        <end position="86"/>
    </location>
</feature>
<dbReference type="AlphaFoldDB" id="A0A0P1BAU7"/>
<accession>A0A0P1BAU7</accession>
<name>A0A0P1BAU7_9BASI</name>
<feature type="compositionally biased region" description="Polar residues" evidence="1">
    <location>
        <begin position="300"/>
        <end position="310"/>
    </location>
</feature>
<keyword evidence="2" id="KW-0472">Membrane</keyword>
<feature type="compositionally biased region" description="Basic residues" evidence="1">
    <location>
        <begin position="284"/>
        <end position="298"/>
    </location>
</feature>
<keyword evidence="2" id="KW-0812">Transmembrane</keyword>
<feature type="compositionally biased region" description="Basic residues" evidence="1">
    <location>
        <begin position="165"/>
        <end position="180"/>
    </location>
</feature>
<feature type="compositionally biased region" description="Basic residues" evidence="1">
    <location>
        <begin position="265"/>
        <end position="275"/>
    </location>
</feature>
<feature type="transmembrane region" description="Helical" evidence="2">
    <location>
        <begin position="15"/>
        <end position="34"/>
    </location>
</feature>
<evidence type="ECO:0000256" key="1">
    <source>
        <dbReference type="SAM" id="MobiDB-lite"/>
    </source>
</evidence>
<protein>
    <submittedName>
        <fullName evidence="3">Uncharacterized protein</fullName>
    </submittedName>
</protein>
<feature type="region of interest" description="Disordered" evidence="1">
    <location>
        <begin position="418"/>
        <end position="456"/>
    </location>
</feature>
<feature type="compositionally biased region" description="Basic and acidic residues" evidence="1">
    <location>
        <begin position="315"/>
        <end position="325"/>
    </location>
</feature>
<dbReference type="Proteomes" id="UP000054845">
    <property type="component" value="Unassembled WGS sequence"/>
</dbReference>
<proteinExistence type="predicted"/>
<feature type="compositionally biased region" description="Low complexity" evidence="1">
    <location>
        <begin position="426"/>
        <end position="439"/>
    </location>
</feature>
<feature type="compositionally biased region" description="Basic and acidic residues" evidence="1">
    <location>
        <begin position="226"/>
        <end position="238"/>
    </location>
</feature>
<reference evidence="3 4" key="1">
    <citation type="submission" date="2014-09" db="EMBL/GenBank/DDBJ databases">
        <authorList>
            <person name="Magalhaes I.L.F."/>
            <person name="Oliveira U."/>
            <person name="Santos F.R."/>
            <person name="Vidigal T.H.D.A."/>
            <person name="Brescovit A.D."/>
            <person name="Santos A.J."/>
        </authorList>
    </citation>
    <scope>NUCLEOTIDE SEQUENCE [LARGE SCALE GENOMIC DNA]</scope>
</reference>